<feature type="signal peptide" evidence="2">
    <location>
        <begin position="1"/>
        <end position="30"/>
    </location>
</feature>
<name>A0A517Z967_9PLAN</name>
<evidence type="ECO:0000256" key="2">
    <source>
        <dbReference type="SAM" id="SignalP"/>
    </source>
</evidence>
<dbReference type="Proteomes" id="UP000320496">
    <property type="component" value="Chromosome"/>
</dbReference>
<evidence type="ECO:0008006" key="5">
    <source>
        <dbReference type="Google" id="ProtNLM"/>
    </source>
</evidence>
<dbReference type="EMBL" id="CP036275">
    <property type="protein sequence ID" value="QDU39025.1"/>
    <property type="molecule type" value="Genomic_DNA"/>
</dbReference>
<keyword evidence="2" id="KW-0732">Signal</keyword>
<evidence type="ECO:0000313" key="4">
    <source>
        <dbReference type="Proteomes" id="UP000320496"/>
    </source>
</evidence>
<feature type="region of interest" description="Disordered" evidence="1">
    <location>
        <begin position="232"/>
        <end position="264"/>
    </location>
</feature>
<dbReference type="AlphaFoldDB" id="A0A517Z967"/>
<evidence type="ECO:0000313" key="3">
    <source>
        <dbReference type="EMBL" id="QDU39025.1"/>
    </source>
</evidence>
<evidence type="ECO:0000256" key="1">
    <source>
        <dbReference type="SAM" id="MobiDB-lite"/>
    </source>
</evidence>
<feature type="compositionally biased region" description="Low complexity" evidence="1">
    <location>
        <begin position="245"/>
        <end position="256"/>
    </location>
</feature>
<dbReference type="KEGG" id="mri:Mal4_33580"/>
<organism evidence="3 4">
    <name type="scientific">Maioricimonas rarisocia</name>
    <dbReference type="NCBI Taxonomy" id="2528026"/>
    <lineage>
        <taxon>Bacteria</taxon>
        <taxon>Pseudomonadati</taxon>
        <taxon>Planctomycetota</taxon>
        <taxon>Planctomycetia</taxon>
        <taxon>Planctomycetales</taxon>
        <taxon>Planctomycetaceae</taxon>
        <taxon>Maioricimonas</taxon>
    </lineage>
</organism>
<protein>
    <recommendedName>
        <fullName evidence="5">DUF5666 domain-containing protein</fullName>
    </recommendedName>
</protein>
<dbReference type="OrthoDB" id="283540at2"/>
<keyword evidence="4" id="KW-1185">Reference proteome</keyword>
<proteinExistence type="predicted"/>
<dbReference type="RefSeq" id="WP_145370252.1">
    <property type="nucleotide sequence ID" value="NZ_CP036275.1"/>
</dbReference>
<feature type="chain" id="PRO_5021753743" description="DUF5666 domain-containing protein" evidence="2">
    <location>
        <begin position="31"/>
        <end position="264"/>
    </location>
</feature>
<accession>A0A517Z967</accession>
<sequence length="264" mass="28747" precursor="true">MTFPIARYARAVRPMCCLCLAVLFASPATAQRPQARPQQQQQQQQPQTQIIRGTLVEIVEKGRARNLVFEDSEGKRTELALTGRMKVEVTAPGDASLVVPGQFVAAEGVLTNKQIFVRELMLIPVRKGQRVPVGRARKLPPKPGQSQNAYQVSGAVISLTQDEDYPEYKRLMLKMSPQAPVMLESGFTVEVRTSNLEMAQPGADVTIEAQPLRGGRLVPTRVTIALNDPITLETLTGEKPEEAAGGDSPDGSSEDGNSAEKDEQ</sequence>
<reference evidence="3 4" key="1">
    <citation type="submission" date="2019-02" db="EMBL/GenBank/DDBJ databases">
        <title>Deep-cultivation of Planctomycetes and their phenomic and genomic characterization uncovers novel biology.</title>
        <authorList>
            <person name="Wiegand S."/>
            <person name="Jogler M."/>
            <person name="Boedeker C."/>
            <person name="Pinto D."/>
            <person name="Vollmers J."/>
            <person name="Rivas-Marin E."/>
            <person name="Kohn T."/>
            <person name="Peeters S.H."/>
            <person name="Heuer A."/>
            <person name="Rast P."/>
            <person name="Oberbeckmann S."/>
            <person name="Bunk B."/>
            <person name="Jeske O."/>
            <person name="Meyerdierks A."/>
            <person name="Storesund J.E."/>
            <person name="Kallscheuer N."/>
            <person name="Luecker S."/>
            <person name="Lage O.M."/>
            <person name="Pohl T."/>
            <person name="Merkel B.J."/>
            <person name="Hornburger P."/>
            <person name="Mueller R.-W."/>
            <person name="Bruemmer F."/>
            <person name="Labrenz M."/>
            <person name="Spormann A.M."/>
            <person name="Op den Camp H."/>
            <person name="Overmann J."/>
            <person name="Amann R."/>
            <person name="Jetten M.S.M."/>
            <person name="Mascher T."/>
            <person name="Medema M.H."/>
            <person name="Devos D.P."/>
            <person name="Kaster A.-K."/>
            <person name="Ovreas L."/>
            <person name="Rohde M."/>
            <person name="Galperin M.Y."/>
            <person name="Jogler C."/>
        </authorList>
    </citation>
    <scope>NUCLEOTIDE SEQUENCE [LARGE SCALE GENOMIC DNA]</scope>
    <source>
        <strain evidence="3 4">Mal4</strain>
    </source>
</reference>
<gene>
    <name evidence="3" type="ORF">Mal4_33580</name>
</gene>